<organism evidence="2 3">
    <name type="scientific">Candidatus Shapirobacteria bacterium CG03_land_8_20_14_0_80_39_12</name>
    <dbReference type="NCBI Taxonomy" id="1974879"/>
    <lineage>
        <taxon>Bacteria</taxon>
        <taxon>Candidatus Shapironibacteriota</taxon>
    </lineage>
</organism>
<comment type="caution">
    <text evidence="2">The sequence shown here is derived from an EMBL/GenBank/DDBJ whole genome shotgun (WGS) entry which is preliminary data.</text>
</comment>
<evidence type="ECO:0000256" key="1">
    <source>
        <dbReference type="SAM" id="Phobius"/>
    </source>
</evidence>
<evidence type="ECO:0000313" key="3">
    <source>
        <dbReference type="Proteomes" id="UP000229631"/>
    </source>
</evidence>
<dbReference type="Proteomes" id="UP000229631">
    <property type="component" value="Unassembled WGS sequence"/>
</dbReference>
<reference evidence="3" key="1">
    <citation type="submission" date="2017-09" db="EMBL/GenBank/DDBJ databases">
        <title>Depth-based differentiation of microbial function through sediment-hosted aquifers and enrichment of novel symbionts in the deep terrestrial subsurface.</title>
        <authorList>
            <person name="Probst A.J."/>
            <person name="Ladd B."/>
            <person name="Jarett J.K."/>
            <person name="Geller-Mcgrath D.E."/>
            <person name="Sieber C.M.K."/>
            <person name="Emerson J.B."/>
            <person name="Anantharaman K."/>
            <person name="Thomas B.C."/>
            <person name="Malmstrom R."/>
            <person name="Stieglmeier M."/>
            <person name="Klingl A."/>
            <person name="Woyke T."/>
            <person name="Ryan C.M."/>
            <person name="Banfield J.F."/>
        </authorList>
    </citation>
    <scope>NUCLEOTIDE SEQUENCE [LARGE SCALE GENOMIC DNA]</scope>
</reference>
<accession>A0A2M7BC32</accession>
<dbReference type="AlphaFoldDB" id="A0A2M7BC32"/>
<gene>
    <name evidence="2" type="ORF">COS54_02495</name>
</gene>
<keyword evidence="1" id="KW-0812">Transmembrane</keyword>
<proteinExistence type="predicted"/>
<keyword evidence="1" id="KW-0472">Membrane</keyword>
<sequence>MASLTQTAYLSRKIIKFGSLGLVAFLILRGLFISFQTYWKKAHPAPPPPPTVAFGKLPALSFPSREGLPTLSFKLETISGTFPKQATQAKVYFMSQPAANLLAWDNTKTWAKKLGFANNPEATDKFAYRFSDSDSPPTILDVNVLTKNFHLYYDWKNDLGIISLGNPPQDSAAIANAKSFLQGADALTDDLSQGTAETIYLKYKNGDLIKAIFYSESNFTKVNLFRANIDNLKVLPPNPKDANISIFFGPSDSRNKGILEVKYTHAPVSFENYATYPLKNISIAWKELMEGKGFIANLGNNPQGKITVRDAYLAYYDSEEAQNFLQPVFVFEGDNEFFGYVPAISDNWQEQASAK</sequence>
<feature type="transmembrane region" description="Helical" evidence="1">
    <location>
        <begin position="20"/>
        <end position="39"/>
    </location>
</feature>
<protein>
    <submittedName>
        <fullName evidence="2">Uncharacterized protein</fullName>
    </submittedName>
</protein>
<keyword evidence="1" id="KW-1133">Transmembrane helix</keyword>
<name>A0A2M7BC32_9BACT</name>
<evidence type="ECO:0000313" key="2">
    <source>
        <dbReference type="EMBL" id="PIV00661.1"/>
    </source>
</evidence>
<dbReference type="EMBL" id="PEVC01000046">
    <property type="protein sequence ID" value="PIV00661.1"/>
    <property type="molecule type" value="Genomic_DNA"/>
</dbReference>